<feature type="region of interest" description="Disordered" evidence="4">
    <location>
        <begin position="221"/>
        <end position="248"/>
    </location>
</feature>
<comment type="similarity">
    <text evidence="1">Belongs to the universal ribosomal protein uL1 family.</text>
</comment>
<dbReference type="Gene3D" id="3.30.190.20">
    <property type="match status" value="1"/>
</dbReference>
<dbReference type="Gene3D" id="3.40.50.790">
    <property type="match status" value="1"/>
</dbReference>
<dbReference type="InterPro" id="IPR023673">
    <property type="entry name" value="Ribosomal_uL1_CS"/>
</dbReference>
<dbReference type="FunFam" id="3.40.50.790:FF:000002">
    <property type="entry name" value="Ribosomal protein"/>
    <property type="match status" value="1"/>
</dbReference>
<dbReference type="SUPFAM" id="SSF55729">
    <property type="entry name" value="Acyl-CoA N-acyltransferases (Nat)"/>
    <property type="match status" value="1"/>
</dbReference>
<evidence type="ECO:0000313" key="7">
    <source>
        <dbReference type="Proteomes" id="UP000243015"/>
    </source>
</evidence>
<name>A0A178F6J1_TRIRU</name>
<dbReference type="GO" id="GO:0005840">
    <property type="term" value="C:ribosome"/>
    <property type="evidence" value="ECO:0007669"/>
    <property type="project" value="UniProtKB-KW"/>
</dbReference>
<dbReference type="PROSITE" id="PS51186">
    <property type="entry name" value="GNAT"/>
    <property type="match status" value="1"/>
</dbReference>
<dbReference type="Pfam" id="PF00583">
    <property type="entry name" value="Acetyltransf_1"/>
    <property type="match status" value="1"/>
</dbReference>
<evidence type="ECO:0000256" key="3">
    <source>
        <dbReference type="ARBA" id="ARBA00023274"/>
    </source>
</evidence>
<evidence type="ECO:0000313" key="6">
    <source>
        <dbReference type="EMBL" id="OAL67077.1"/>
    </source>
</evidence>
<dbReference type="InterPro" id="IPR016181">
    <property type="entry name" value="Acyl_CoA_acyltransferase"/>
</dbReference>
<dbReference type="SUPFAM" id="SSF56808">
    <property type="entry name" value="Ribosomal protein L1"/>
    <property type="match status" value="1"/>
</dbReference>
<keyword evidence="2" id="KW-0689">Ribosomal protein</keyword>
<dbReference type="GO" id="GO:0016747">
    <property type="term" value="F:acyltransferase activity, transferring groups other than amino-acyl groups"/>
    <property type="evidence" value="ECO:0007669"/>
    <property type="project" value="InterPro"/>
</dbReference>
<evidence type="ECO:0000256" key="4">
    <source>
        <dbReference type="SAM" id="MobiDB-lite"/>
    </source>
</evidence>
<keyword evidence="3" id="KW-0687">Ribonucleoprotein</keyword>
<dbReference type="PROSITE" id="PS01199">
    <property type="entry name" value="RIBOSOMAL_L1"/>
    <property type="match status" value="1"/>
</dbReference>
<dbReference type="InterPro" id="IPR016095">
    <property type="entry name" value="Ribosomal_uL1_3-a/b-sand"/>
</dbReference>
<protein>
    <submittedName>
        <fullName evidence="6">GNAT family acetyltransferase</fullName>
    </submittedName>
</protein>
<keyword evidence="6" id="KW-0808">Transferase</keyword>
<dbReference type="GO" id="GO:0003723">
    <property type="term" value="F:RNA binding"/>
    <property type="evidence" value="ECO:0007669"/>
    <property type="project" value="InterPro"/>
</dbReference>
<dbReference type="FunFam" id="3.30.190.20:FF:000009">
    <property type="entry name" value="Ribosomal protein L10a"/>
    <property type="match status" value="1"/>
</dbReference>
<sequence>MAIRMEILQVPKGPVAPSDLAALCSRYRTARLRALKTYPEAFSSKYERESAFTDEQWAQRLQNPMSRTFVAVCVDHDTEAPASVAEVEKLKSNEWMGMVVLLGPKVVGSSMKYVWDPFLSMAWMQPDDEGDFKDAEAATFAVSMFVLPEAARRGVGKMLISRMMDYAKEDGERKSIGKLYVSLIVERDNDAAIRLYERCGFARVDVGSDLDGVALRASHISMRKSPKEGKSDFEIGKKPSGRQRANPHHKNPFQVFFWKTVLIMSKITVAGVRTNVQQLLDYSHNEKKRNFVETVELQIGLKNYDPQRDKRFSGTIKLPTVPRPRMSICVLGDQHDIDRAKHLGVDAMSSDDLKKLNKNKKLIKKLARKYDAFLASDALVRQIPRLLGPGLSKAGKFPTPVSHNEDLSNKMNDVKSTIKFQLKKELCLGVAVGNVGMTEDELIANIMLAINYLVSLLKKGWQNVGSLTIKASMSPPKRVY</sequence>
<dbReference type="PANTHER" id="PTHR23105">
    <property type="entry name" value="RIBOSOMAL PROTEIN L7AE FAMILY MEMBER"/>
    <property type="match status" value="1"/>
</dbReference>
<dbReference type="VEuPathDB" id="FungiDB:TERG_07987"/>
<dbReference type="CDD" id="cd04301">
    <property type="entry name" value="NAT_SF"/>
    <property type="match status" value="1"/>
</dbReference>
<feature type="compositionally biased region" description="Basic and acidic residues" evidence="4">
    <location>
        <begin position="225"/>
        <end position="237"/>
    </location>
</feature>
<dbReference type="VEuPathDB" id="FungiDB:TERG_07988"/>
<dbReference type="InterPro" id="IPR000182">
    <property type="entry name" value="GNAT_dom"/>
</dbReference>
<dbReference type="EMBL" id="LHPM01000011">
    <property type="protein sequence ID" value="OAL67077.1"/>
    <property type="molecule type" value="Genomic_DNA"/>
</dbReference>
<organism evidence="6 7">
    <name type="scientific">Trichophyton rubrum</name>
    <name type="common">Athlete's foot fungus</name>
    <name type="synonym">Epidermophyton rubrum</name>
    <dbReference type="NCBI Taxonomy" id="5551"/>
    <lineage>
        <taxon>Eukaryota</taxon>
        <taxon>Fungi</taxon>
        <taxon>Dikarya</taxon>
        <taxon>Ascomycota</taxon>
        <taxon>Pezizomycotina</taxon>
        <taxon>Eurotiomycetes</taxon>
        <taxon>Eurotiomycetidae</taxon>
        <taxon>Onygenales</taxon>
        <taxon>Arthrodermataceae</taxon>
        <taxon>Trichophyton</taxon>
    </lineage>
</organism>
<dbReference type="CDD" id="cd00403">
    <property type="entry name" value="Ribosomal_L1"/>
    <property type="match status" value="1"/>
</dbReference>
<proteinExistence type="inferred from homology"/>
<dbReference type="Proteomes" id="UP000243015">
    <property type="component" value="Unassembled WGS sequence"/>
</dbReference>
<dbReference type="InterPro" id="IPR028364">
    <property type="entry name" value="Ribosomal_uL1/biogenesis"/>
</dbReference>
<dbReference type="GO" id="GO:1990904">
    <property type="term" value="C:ribonucleoprotein complex"/>
    <property type="evidence" value="ECO:0007669"/>
    <property type="project" value="UniProtKB-KW"/>
</dbReference>
<comment type="caution">
    <text evidence="6">The sequence shown here is derived from an EMBL/GenBank/DDBJ whole genome shotgun (WGS) entry which is preliminary data.</text>
</comment>
<evidence type="ECO:0000256" key="2">
    <source>
        <dbReference type="ARBA" id="ARBA00022980"/>
    </source>
</evidence>
<dbReference type="InterPro" id="IPR050257">
    <property type="entry name" value="eL8/uL1-like"/>
</dbReference>
<feature type="domain" description="N-acetyltransferase" evidence="5">
    <location>
        <begin position="30"/>
        <end position="227"/>
    </location>
</feature>
<gene>
    <name evidence="6" type="ORF">A7C99_1492</name>
</gene>
<dbReference type="Gene3D" id="3.40.630.30">
    <property type="match status" value="1"/>
</dbReference>
<accession>A0A178F6J1</accession>
<evidence type="ECO:0000259" key="5">
    <source>
        <dbReference type="PROSITE" id="PS51186"/>
    </source>
</evidence>
<evidence type="ECO:0000256" key="1">
    <source>
        <dbReference type="ARBA" id="ARBA00010531"/>
    </source>
</evidence>
<feature type="compositionally biased region" description="Basic residues" evidence="4">
    <location>
        <begin position="239"/>
        <end position="248"/>
    </location>
</feature>
<dbReference type="AlphaFoldDB" id="A0A178F6J1"/>
<dbReference type="Pfam" id="PF00687">
    <property type="entry name" value="Ribosomal_L1"/>
    <property type="match status" value="1"/>
</dbReference>
<dbReference type="InterPro" id="IPR023674">
    <property type="entry name" value="Ribosomal_uL1-like"/>
</dbReference>
<reference evidence="6 7" key="1">
    <citation type="submission" date="2016-05" db="EMBL/GenBank/DDBJ databases">
        <title>Genome sequencing of Trichophyton rubrum CMCC(F)T1i isolated from hair.</title>
        <authorList>
            <person name="Zhan P."/>
            <person name="Tao Y."/>
            <person name="Liu W."/>
        </authorList>
    </citation>
    <scope>NUCLEOTIDE SEQUENCE [LARGE SCALE GENOMIC DNA]</scope>
    <source>
        <strain evidence="7">CMCC(F)T1i</strain>
    </source>
</reference>